<reference evidence="1" key="1">
    <citation type="journal article" date="2015" name="Nature">
        <title>Complex archaea that bridge the gap between prokaryotes and eukaryotes.</title>
        <authorList>
            <person name="Spang A."/>
            <person name="Saw J.H."/>
            <person name="Jorgensen S.L."/>
            <person name="Zaremba-Niedzwiedzka K."/>
            <person name="Martijn J."/>
            <person name="Lind A.E."/>
            <person name="van Eijk R."/>
            <person name="Schleper C."/>
            <person name="Guy L."/>
            <person name="Ettema T.J."/>
        </authorList>
    </citation>
    <scope>NUCLEOTIDE SEQUENCE</scope>
</reference>
<gene>
    <name evidence="1" type="ORF">LCGC14_1589990</name>
</gene>
<dbReference type="EMBL" id="LAZR01012609">
    <property type="protein sequence ID" value="KKM25936.1"/>
    <property type="molecule type" value="Genomic_DNA"/>
</dbReference>
<proteinExistence type="predicted"/>
<comment type="caution">
    <text evidence="1">The sequence shown here is derived from an EMBL/GenBank/DDBJ whole genome shotgun (WGS) entry which is preliminary data.</text>
</comment>
<accession>A0A0F9IE72</accession>
<evidence type="ECO:0000313" key="1">
    <source>
        <dbReference type="EMBL" id="KKM25936.1"/>
    </source>
</evidence>
<protein>
    <submittedName>
        <fullName evidence="1">Uncharacterized protein</fullName>
    </submittedName>
</protein>
<organism evidence="1">
    <name type="scientific">marine sediment metagenome</name>
    <dbReference type="NCBI Taxonomy" id="412755"/>
    <lineage>
        <taxon>unclassified sequences</taxon>
        <taxon>metagenomes</taxon>
        <taxon>ecological metagenomes</taxon>
    </lineage>
</organism>
<dbReference type="AlphaFoldDB" id="A0A0F9IE72"/>
<sequence length="61" mass="7190">MLVCNADMKKIILIICLLFISGCAELTQNQKSRILQYHNAHQMQMMQWELNSINNRMLFGF</sequence>
<name>A0A0F9IE72_9ZZZZ</name>